<dbReference type="EMBL" id="FWEW01000043">
    <property type="protein sequence ID" value="SLM33488.1"/>
    <property type="molecule type" value="Genomic_DNA"/>
</dbReference>
<proteinExistence type="predicted"/>
<evidence type="ECO:0000313" key="2">
    <source>
        <dbReference type="Proteomes" id="UP000192927"/>
    </source>
</evidence>
<dbReference type="GO" id="GO:0030488">
    <property type="term" value="P:tRNA methylation"/>
    <property type="evidence" value="ECO:0007669"/>
    <property type="project" value="TreeGrafter"/>
</dbReference>
<dbReference type="PANTHER" id="PTHR12773">
    <property type="entry name" value="UPF0315 PROTEIN-RELATED"/>
    <property type="match status" value="1"/>
</dbReference>
<sequence length="163" mass="17861">MKLLTANFLTCAVKACKTSPLSFPLHFRDAELEHQALAYNPTFLANILPRIDWEAFKSTAAELGFSTVPGAKPEGAELGDEGVMRGLQRVLMETRVVEGKMVVREKALLDGLGGGWDRGWGWREARTRRGGGDYGCIAGVKGSCARALKVSRDTPWCEEGRFT</sequence>
<keyword evidence="2" id="KW-1185">Reference proteome</keyword>
<keyword evidence="1" id="KW-0808">Transferase</keyword>
<dbReference type="GO" id="GO:0008168">
    <property type="term" value="F:methyltransferase activity"/>
    <property type="evidence" value="ECO:0007669"/>
    <property type="project" value="UniProtKB-KW"/>
</dbReference>
<dbReference type="AlphaFoldDB" id="A0A1W5CRL4"/>
<reference evidence="2" key="1">
    <citation type="submission" date="2017-03" db="EMBL/GenBank/DDBJ databases">
        <authorList>
            <person name="Sharma R."/>
            <person name="Thines M."/>
        </authorList>
    </citation>
    <scope>NUCLEOTIDE SEQUENCE [LARGE SCALE GENOMIC DNA]</scope>
</reference>
<name>A0A1W5CRL4_9LECA</name>
<dbReference type="GO" id="GO:0070476">
    <property type="term" value="P:rRNA (guanine-N7)-methylation"/>
    <property type="evidence" value="ECO:0007669"/>
    <property type="project" value="TreeGrafter"/>
</dbReference>
<organism evidence="1 2">
    <name type="scientific">Lasallia pustulata</name>
    <dbReference type="NCBI Taxonomy" id="136370"/>
    <lineage>
        <taxon>Eukaryota</taxon>
        <taxon>Fungi</taxon>
        <taxon>Dikarya</taxon>
        <taxon>Ascomycota</taxon>
        <taxon>Pezizomycotina</taxon>
        <taxon>Lecanoromycetes</taxon>
        <taxon>OSLEUM clade</taxon>
        <taxon>Umbilicariomycetidae</taxon>
        <taxon>Umbilicariales</taxon>
        <taxon>Umbilicariaceae</taxon>
        <taxon>Lasallia</taxon>
    </lineage>
</organism>
<evidence type="ECO:0000313" key="1">
    <source>
        <dbReference type="EMBL" id="SLM33488.1"/>
    </source>
</evidence>
<dbReference type="PANTHER" id="PTHR12773:SF0">
    <property type="entry name" value="MULTIFUNCTIONAL METHYLTRANSFERASE SUBUNIT TRM112-LIKE PROTEIN"/>
    <property type="match status" value="1"/>
</dbReference>
<accession>A0A1W5CRL4</accession>
<protein>
    <submittedName>
        <fullName evidence="1">Adomet-dependent trna methyltransferase complex subunit trm112</fullName>
    </submittedName>
</protein>
<keyword evidence="1" id="KW-0489">Methyltransferase</keyword>
<dbReference type="InterPro" id="IPR039127">
    <property type="entry name" value="Trm112"/>
</dbReference>
<dbReference type="Gene3D" id="2.20.25.10">
    <property type="match status" value="1"/>
</dbReference>
<dbReference type="GO" id="GO:0046982">
    <property type="term" value="F:protein heterodimerization activity"/>
    <property type="evidence" value="ECO:0007669"/>
    <property type="project" value="InterPro"/>
</dbReference>
<dbReference type="Proteomes" id="UP000192927">
    <property type="component" value="Unassembled WGS sequence"/>
</dbReference>